<gene>
    <name evidence="1" type="ORF">PACLA_8A039638</name>
</gene>
<sequence>SLHLAVELTLRRPNQMKTSGMKILIAVVMTVVVLATSASSTKDVRDICNYNIGGAKCSACCGRALAHCKLYCINLGCDPNQKGVCDVKNSNKARGCPTCMNDRRRTLESDDPSAVVNSHDEGIVATVVDFFENGNVDQGIVATVDDFFVEGTADEEEGIAATLDDVIEGRTADEGIVAKLVDVIEEGTVGKVRDFFKRGTADECMMPTLDDAIKPGTLYGGIVATVDDLLER</sequence>
<proteinExistence type="predicted"/>
<comment type="caution">
    <text evidence="1">The sequence shown here is derived from an EMBL/GenBank/DDBJ whole genome shotgun (WGS) entry which is preliminary data.</text>
</comment>
<accession>A0A6S7IRB3</accession>
<dbReference type="EMBL" id="CACRXK020004965">
    <property type="protein sequence ID" value="CAB4004668.1"/>
    <property type="molecule type" value="Genomic_DNA"/>
</dbReference>
<feature type="non-terminal residue" evidence="1">
    <location>
        <position position="1"/>
    </location>
</feature>
<name>A0A6S7IRB3_PARCT</name>
<organism evidence="1 2">
    <name type="scientific">Paramuricea clavata</name>
    <name type="common">Red gorgonian</name>
    <name type="synonym">Violescent sea-whip</name>
    <dbReference type="NCBI Taxonomy" id="317549"/>
    <lineage>
        <taxon>Eukaryota</taxon>
        <taxon>Metazoa</taxon>
        <taxon>Cnidaria</taxon>
        <taxon>Anthozoa</taxon>
        <taxon>Octocorallia</taxon>
        <taxon>Malacalcyonacea</taxon>
        <taxon>Plexauridae</taxon>
        <taxon>Paramuricea</taxon>
    </lineage>
</organism>
<evidence type="ECO:0000313" key="1">
    <source>
        <dbReference type="EMBL" id="CAB4004668.1"/>
    </source>
</evidence>
<reference evidence="1" key="1">
    <citation type="submission" date="2020-04" db="EMBL/GenBank/DDBJ databases">
        <authorList>
            <person name="Alioto T."/>
            <person name="Alioto T."/>
            <person name="Gomez Garrido J."/>
        </authorList>
    </citation>
    <scope>NUCLEOTIDE SEQUENCE</scope>
    <source>
        <strain evidence="1">A484AB</strain>
    </source>
</reference>
<protein>
    <submittedName>
        <fullName evidence="1">Uncharacterized protein</fullName>
    </submittedName>
</protein>
<dbReference type="Proteomes" id="UP001152795">
    <property type="component" value="Unassembled WGS sequence"/>
</dbReference>
<keyword evidence="2" id="KW-1185">Reference proteome</keyword>
<dbReference type="AlphaFoldDB" id="A0A6S7IRB3"/>
<evidence type="ECO:0000313" key="2">
    <source>
        <dbReference type="Proteomes" id="UP001152795"/>
    </source>
</evidence>